<evidence type="ECO:0000313" key="2">
    <source>
        <dbReference type="EMBL" id="MBP2112509.1"/>
    </source>
</evidence>
<keyword evidence="3" id="KW-1185">Reference proteome</keyword>
<evidence type="ECO:0000256" key="1">
    <source>
        <dbReference type="SAM" id="Phobius"/>
    </source>
</evidence>
<sequence length="38" mass="4384">MKLLIKIAMILNILFFASLSIGYVEIELANSHIIYLFK</sequence>
<dbReference type="Proteomes" id="UP000773462">
    <property type="component" value="Unassembled WGS sequence"/>
</dbReference>
<keyword evidence="1" id="KW-1133">Transmembrane helix</keyword>
<dbReference type="EMBL" id="JAGGLV010000007">
    <property type="protein sequence ID" value="MBP2112509.1"/>
    <property type="molecule type" value="Genomic_DNA"/>
</dbReference>
<proteinExistence type="predicted"/>
<feature type="transmembrane region" description="Helical" evidence="1">
    <location>
        <begin position="7"/>
        <end position="26"/>
    </location>
</feature>
<accession>A0ABS4NSX3</accession>
<keyword evidence="1" id="KW-0812">Transmembrane</keyword>
<keyword evidence="1" id="KW-0472">Membrane</keyword>
<gene>
    <name evidence="2" type="ORF">J2Z70_002663</name>
</gene>
<organism evidence="2 3">
    <name type="scientific">Paenibacillus silagei</name>
    <dbReference type="NCBI Taxonomy" id="1670801"/>
    <lineage>
        <taxon>Bacteria</taxon>
        <taxon>Bacillati</taxon>
        <taxon>Bacillota</taxon>
        <taxon>Bacilli</taxon>
        <taxon>Bacillales</taxon>
        <taxon>Paenibacillaceae</taxon>
        <taxon>Paenibacillus</taxon>
    </lineage>
</organism>
<evidence type="ECO:0000313" key="3">
    <source>
        <dbReference type="Proteomes" id="UP000773462"/>
    </source>
</evidence>
<name>A0ABS4NSX3_9BACL</name>
<reference evidence="2 3" key="1">
    <citation type="submission" date="2021-03" db="EMBL/GenBank/DDBJ databases">
        <title>Genomic Encyclopedia of Type Strains, Phase IV (KMG-IV): sequencing the most valuable type-strain genomes for metagenomic binning, comparative biology and taxonomic classification.</title>
        <authorList>
            <person name="Goeker M."/>
        </authorList>
    </citation>
    <scope>NUCLEOTIDE SEQUENCE [LARGE SCALE GENOMIC DNA]</scope>
    <source>
        <strain evidence="2 3">DSM 101953</strain>
    </source>
</reference>
<comment type="caution">
    <text evidence="2">The sequence shown here is derived from an EMBL/GenBank/DDBJ whole genome shotgun (WGS) entry which is preliminary data.</text>
</comment>
<protein>
    <submittedName>
        <fullName evidence="2">Uncharacterized protein</fullName>
    </submittedName>
</protein>